<evidence type="ECO:0000313" key="1">
    <source>
        <dbReference type="EMBL" id="CAF4404073.1"/>
    </source>
</evidence>
<name>A0A820P7W4_9BILA</name>
<feature type="non-terminal residue" evidence="1">
    <location>
        <position position="1"/>
    </location>
</feature>
<reference evidence="1" key="1">
    <citation type="submission" date="2021-02" db="EMBL/GenBank/DDBJ databases">
        <authorList>
            <person name="Nowell W R."/>
        </authorList>
    </citation>
    <scope>NUCLEOTIDE SEQUENCE</scope>
</reference>
<dbReference type="AlphaFoldDB" id="A0A820P7W4"/>
<evidence type="ECO:0000313" key="2">
    <source>
        <dbReference type="Proteomes" id="UP000663881"/>
    </source>
</evidence>
<dbReference type="Proteomes" id="UP000663881">
    <property type="component" value="Unassembled WGS sequence"/>
</dbReference>
<sequence length="119" mass="13794">IRRIKSLVCQFVSPLDVQALPTQVNQQSKQHMINSLKGEYIKWRQNSKTTFRRLDIDISSDEVKLLLSNVSETYTPKINVNFRRIATPPPETFSLFDDFDLIENQLLFSTTNAFNDKDA</sequence>
<organism evidence="1 2">
    <name type="scientific">Adineta steineri</name>
    <dbReference type="NCBI Taxonomy" id="433720"/>
    <lineage>
        <taxon>Eukaryota</taxon>
        <taxon>Metazoa</taxon>
        <taxon>Spiralia</taxon>
        <taxon>Gnathifera</taxon>
        <taxon>Rotifera</taxon>
        <taxon>Eurotatoria</taxon>
        <taxon>Bdelloidea</taxon>
        <taxon>Adinetida</taxon>
        <taxon>Adinetidae</taxon>
        <taxon>Adineta</taxon>
    </lineage>
</organism>
<protein>
    <submittedName>
        <fullName evidence="1">Uncharacterized protein</fullName>
    </submittedName>
</protein>
<proteinExistence type="predicted"/>
<comment type="caution">
    <text evidence="1">The sequence shown here is derived from an EMBL/GenBank/DDBJ whole genome shotgun (WGS) entry which is preliminary data.</text>
</comment>
<gene>
    <name evidence="1" type="ORF">OKA104_LOCUS51561</name>
</gene>
<accession>A0A820P7W4</accession>
<dbReference type="EMBL" id="CAJOAY010028195">
    <property type="protein sequence ID" value="CAF4404073.1"/>
    <property type="molecule type" value="Genomic_DNA"/>
</dbReference>
<feature type="non-terminal residue" evidence="1">
    <location>
        <position position="119"/>
    </location>
</feature>